<keyword evidence="3" id="KW-0597">Phosphoprotein</keyword>
<evidence type="ECO:0000313" key="10">
    <source>
        <dbReference type="EMBL" id="EMD83896.1"/>
    </source>
</evidence>
<dbReference type="Pfam" id="PF07568">
    <property type="entry name" value="HisKA_2"/>
    <property type="match status" value="1"/>
</dbReference>
<reference evidence="10 11" key="1">
    <citation type="journal article" date="2013" name="Genome Announc.">
        <title>Draft Genome Sequence of Strain JLT2015T, Belonging to the Family Sphingomonadaceae of the Alphaproteobacteria.</title>
        <authorList>
            <person name="Tang K."/>
            <person name="Liu K."/>
            <person name="Li S."/>
            <person name="Jiao N."/>
        </authorList>
    </citation>
    <scope>NUCLEOTIDE SEQUENCE [LARGE SCALE GENOMIC DNA]</scope>
    <source>
        <strain evidence="10 11">JLT2015</strain>
    </source>
</reference>
<dbReference type="PATRIC" id="fig|1234595.3.peg.867"/>
<evidence type="ECO:0000256" key="2">
    <source>
        <dbReference type="ARBA" id="ARBA00012438"/>
    </source>
</evidence>
<keyword evidence="11" id="KW-1185">Reference proteome</keyword>
<dbReference type="SUPFAM" id="SSF55874">
    <property type="entry name" value="ATPase domain of HSP90 chaperone/DNA topoisomerase II/histidine kinase"/>
    <property type="match status" value="2"/>
</dbReference>
<dbReference type="InterPro" id="IPR011102">
    <property type="entry name" value="Sig_transdc_His_kinase_HWE"/>
</dbReference>
<evidence type="ECO:0000256" key="3">
    <source>
        <dbReference type="ARBA" id="ARBA00022553"/>
    </source>
</evidence>
<name>M2TQ71_9SPHN</name>
<dbReference type="GO" id="GO:0005524">
    <property type="term" value="F:ATP binding"/>
    <property type="evidence" value="ECO:0007669"/>
    <property type="project" value="UniProtKB-KW"/>
</dbReference>
<dbReference type="GO" id="GO:0004673">
    <property type="term" value="F:protein histidine kinase activity"/>
    <property type="evidence" value="ECO:0007669"/>
    <property type="project" value="UniProtKB-EC"/>
</dbReference>
<sequence length="392" mass="41970">MSITTVRIGSEADIVRVRQVAATLTRAFGLEKFAHTRAVTACLELARNALQYAGGGRIAFGAVEGRNHLMLTVSVRDQGPGIKDVERLLSGRAVHGTDGGLGGRGMGLGLRGVKRLAQEFDLVTGPEGTKIDIAFAAPNSPGTLAETVEAATDALMKLGKADPAAELAQQNQQLAEALAERELLINEVHHRTGNNLALILGLIQMSRRSAKEPETGRILAELEGRVHAVAKVHEELQKADNVDRLLIIPFLKKVASHGREAFSSEAQDIDIHVEGDDIWLHSAAAVDIGLIVGELITNAFKHAFAGRTSGRIAVSFRHEENPEKGDDHTAFCLIVADNGHGLPEDAGRPERSNSLGWRMIRAMTARHDGTIETDGSNGFRTVIHLGHGIAAD</sequence>
<feature type="domain" description="Histidine kinase/HSP90-like ATPase" evidence="8">
    <location>
        <begin position="283"/>
        <end position="389"/>
    </location>
</feature>
<dbReference type="Pfam" id="PF02518">
    <property type="entry name" value="HATPase_c"/>
    <property type="match status" value="1"/>
</dbReference>
<dbReference type="Gene3D" id="3.30.565.10">
    <property type="entry name" value="Histidine kinase-like ATPase, C-terminal domain"/>
    <property type="match status" value="2"/>
</dbReference>
<dbReference type="Gene3D" id="3.30.450.20">
    <property type="entry name" value="PAS domain"/>
    <property type="match status" value="1"/>
</dbReference>
<feature type="domain" description="Histidine kinase/HSP90-like ATPase" evidence="8">
    <location>
        <begin position="33"/>
        <end position="139"/>
    </location>
</feature>
<accession>M2TQ71</accession>
<dbReference type="InterPro" id="IPR011495">
    <property type="entry name" value="Sig_transdc_His_kin_sub2_dim/P"/>
</dbReference>
<dbReference type="PANTHER" id="PTHR41523:SF8">
    <property type="entry name" value="ETHYLENE RESPONSE SENSOR PROTEIN"/>
    <property type="match status" value="1"/>
</dbReference>
<dbReference type="EMBL" id="AMRV01000002">
    <property type="protein sequence ID" value="EMD83896.1"/>
    <property type="molecule type" value="Genomic_DNA"/>
</dbReference>
<keyword evidence="6 10" id="KW-0418">Kinase</keyword>
<dbReference type="AlphaFoldDB" id="M2TQ71"/>
<organism evidence="10 11">
    <name type="scientific">Pacificimonas flava</name>
    <dbReference type="NCBI Taxonomy" id="1234595"/>
    <lineage>
        <taxon>Bacteria</taxon>
        <taxon>Pseudomonadati</taxon>
        <taxon>Pseudomonadota</taxon>
        <taxon>Alphaproteobacteria</taxon>
        <taxon>Sphingomonadales</taxon>
        <taxon>Sphingosinicellaceae</taxon>
        <taxon>Pacificimonas</taxon>
    </lineage>
</organism>
<dbReference type="Pfam" id="PF13581">
    <property type="entry name" value="HATPase_c_2"/>
    <property type="match status" value="1"/>
</dbReference>
<gene>
    <name evidence="10" type="ORF">C725_0868</name>
</gene>
<evidence type="ECO:0000256" key="1">
    <source>
        <dbReference type="ARBA" id="ARBA00000085"/>
    </source>
</evidence>
<evidence type="ECO:0000256" key="7">
    <source>
        <dbReference type="ARBA" id="ARBA00022840"/>
    </source>
</evidence>
<dbReference type="InterPro" id="IPR036890">
    <property type="entry name" value="HATPase_C_sf"/>
</dbReference>
<dbReference type="OrthoDB" id="7991996at2"/>
<keyword evidence="5" id="KW-0547">Nucleotide-binding</keyword>
<comment type="catalytic activity">
    <reaction evidence="1">
        <text>ATP + protein L-histidine = ADP + protein N-phospho-L-histidine.</text>
        <dbReference type="EC" id="2.7.13.3"/>
    </reaction>
</comment>
<keyword evidence="4" id="KW-0808">Transferase</keyword>
<dbReference type="EC" id="2.7.13.3" evidence="2"/>
<proteinExistence type="predicted"/>
<evidence type="ECO:0000313" key="11">
    <source>
        <dbReference type="Proteomes" id="UP000011717"/>
    </source>
</evidence>
<evidence type="ECO:0000256" key="4">
    <source>
        <dbReference type="ARBA" id="ARBA00022679"/>
    </source>
</evidence>
<protein>
    <recommendedName>
        <fullName evidence="2">histidine kinase</fullName>
        <ecNumber evidence="2">2.7.13.3</ecNumber>
    </recommendedName>
</protein>
<keyword evidence="7" id="KW-0067">ATP-binding</keyword>
<comment type="caution">
    <text evidence="10">The sequence shown here is derived from an EMBL/GenBank/DDBJ whole genome shotgun (WGS) entry which is preliminary data.</text>
</comment>
<evidence type="ECO:0000256" key="6">
    <source>
        <dbReference type="ARBA" id="ARBA00022777"/>
    </source>
</evidence>
<dbReference type="SMART" id="SM00911">
    <property type="entry name" value="HWE_HK"/>
    <property type="match status" value="1"/>
</dbReference>
<dbReference type="PANTHER" id="PTHR41523">
    <property type="entry name" value="TWO-COMPONENT SYSTEM SENSOR PROTEIN"/>
    <property type="match status" value="1"/>
</dbReference>
<dbReference type="SMART" id="SM00387">
    <property type="entry name" value="HATPase_c"/>
    <property type="match status" value="2"/>
</dbReference>
<evidence type="ECO:0000256" key="5">
    <source>
        <dbReference type="ARBA" id="ARBA00022741"/>
    </source>
</evidence>
<dbReference type="InterPro" id="IPR003594">
    <property type="entry name" value="HATPase_dom"/>
</dbReference>
<evidence type="ECO:0000259" key="8">
    <source>
        <dbReference type="SMART" id="SM00387"/>
    </source>
</evidence>
<feature type="domain" description="Signal transduction histidine kinase HWE region" evidence="9">
    <location>
        <begin position="187"/>
        <end position="277"/>
    </location>
</feature>
<dbReference type="RefSeq" id="WP_008600387.1">
    <property type="nucleotide sequence ID" value="NZ_AMRV01000002.1"/>
</dbReference>
<evidence type="ECO:0000259" key="9">
    <source>
        <dbReference type="SMART" id="SM00911"/>
    </source>
</evidence>
<dbReference type="Proteomes" id="UP000011717">
    <property type="component" value="Unassembled WGS sequence"/>
</dbReference>